<feature type="region of interest" description="Disordered" evidence="1">
    <location>
        <begin position="82"/>
        <end position="101"/>
    </location>
</feature>
<evidence type="ECO:0000313" key="2">
    <source>
        <dbReference type="EMBL" id="BAR47271.1"/>
    </source>
</evidence>
<evidence type="ECO:0000313" key="3">
    <source>
        <dbReference type="Proteomes" id="UP000061432"/>
    </source>
</evidence>
<proteinExistence type="predicted"/>
<sequence>MDASWAPPSRAATGRGSAIALHRRGRASRQDAPAGRAPPDPPDRGRSIADRLILRDEAGNGAGPSVSSSNAARNGRAVARLVARAKGSRVRRASCRNRTSG</sequence>
<evidence type="ECO:0000256" key="1">
    <source>
        <dbReference type="SAM" id="MobiDB-lite"/>
    </source>
</evidence>
<gene>
    <name evidence="2" type="ORF">Maq22A_c28825</name>
</gene>
<protein>
    <submittedName>
        <fullName evidence="2">Uncharacterized protein</fullName>
    </submittedName>
</protein>
<reference evidence="2 3" key="1">
    <citation type="journal article" date="2015" name="Genome Announc.">
        <title>Complete Genome Sequence of Methylobacterium aquaticum Strain 22A, Isolated from Racomitrium japonicum Moss.</title>
        <authorList>
            <person name="Tani A."/>
            <person name="Ogura Y."/>
            <person name="Hayashi T."/>
            <person name="Kimbara K."/>
        </authorList>
    </citation>
    <scope>NUCLEOTIDE SEQUENCE [LARGE SCALE GENOMIC DNA]</scope>
    <source>
        <strain evidence="2 3">MA-22A</strain>
    </source>
</reference>
<accession>A0A1Y0ZCB4</accession>
<dbReference type="STRING" id="270351.Maq22A_c28825"/>
<dbReference type="Proteomes" id="UP000061432">
    <property type="component" value="Chromosome"/>
</dbReference>
<dbReference type="EMBL" id="AP014704">
    <property type="protein sequence ID" value="BAR47271.1"/>
    <property type="molecule type" value="Genomic_DNA"/>
</dbReference>
<organism evidence="2 3">
    <name type="scientific">Methylobacterium aquaticum</name>
    <dbReference type="NCBI Taxonomy" id="270351"/>
    <lineage>
        <taxon>Bacteria</taxon>
        <taxon>Pseudomonadati</taxon>
        <taxon>Pseudomonadota</taxon>
        <taxon>Alphaproteobacteria</taxon>
        <taxon>Hyphomicrobiales</taxon>
        <taxon>Methylobacteriaceae</taxon>
        <taxon>Methylobacterium</taxon>
    </lineage>
</organism>
<feature type="compositionally biased region" description="Basic residues" evidence="1">
    <location>
        <begin position="86"/>
        <end position="95"/>
    </location>
</feature>
<feature type="compositionally biased region" description="Basic and acidic residues" evidence="1">
    <location>
        <begin position="41"/>
        <end position="58"/>
    </location>
</feature>
<dbReference type="KEGG" id="maqu:Maq22A_c28825"/>
<name>A0A1Y0ZCB4_9HYPH</name>
<feature type="region of interest" description="Disordered" evidence="1">
    <location>
        <begin position="1"/>
        <end position="76"/>
    </location>
</feature>
<reference evidence="3" key="2">
    <citation type="submission" date="2015-01" db="EMBL/GenBank/DDBJ databases">
        <title>Complete genome sequence of Methylobacterium aquaticum strain 22A.</title>
        <authorList>
            <person name="Tani A."/>
            <person name="Ogura Y."/>
            <person name="Hayashi T."/>
        </authorList>
    </citation>
    <scope>NUCLEOTIDE SEQUENCE [LARGE SCALE GENOMIC DNA]</scope>
    <source>
        <strain evidence="3">MA-22A</strain>
    </source>
</reference>
<dbReference type="AlphaFoldDB" id="A0A1Y0ZCB4"/>